<feature type="compositionally biased region" description="Acidic residues" evidence="6">
    <location>
        <begin position="536"/>
        <end position="556"/>
    </location>
</feature>
<evidence type="ECO:0000313" key="7">
    <source>
        <dbReference type="EnsemblMetazoa" id="XP_020904637.1"/>
    </source>
</evidence>
<comment type="domain">
    <text evidence="5">The RNA gate region regulates mRNA cap recognition to prevent promiscuous mRNA-binding before assembly of eif3d into the full eukaryotic translation initiation factor 3 (eIF-3) complex.</text>
</comment>
<dbReference type="EnsemblMetazoa" id="XM_021048978.1">
    <property type="protein sequence ID" value="XP_020904637.1"/>
    <property type="gene ID" value="LOC110242929"/>
</dbReference>
<dbReference type="Proteomes" id="UP000887567">
    <property type="component" value="Unplaced"/>
</dbReference>
<dbReference type="OMA" id="FMDKRDN"/>
<dbReference type="GO" id="GO:0016282">
    <property type="term" value="C:eukaryotic 43S preinitiation complex"/>
    <property type="evidence" value="ECO:0007669"/>
    <property type="project" value="UniProtKB-UniRule"/>
</dbReference>
<dbReference type="PANTHER" id="PTHR12399:SF0">
    <property type="entry name" value="EUKARYOTIC TRANSLATION INITIATION FACTOR 3 SUBUNIT D"/>
    <property type="match status" value="1"/>
</dbReference>
<dbReference type="GO" id="GO:0001732">
    <property type="term" value="P:formation of cytoplasmic translation initiation complex"/>
    <property type="evidence" value="ECO:0007669"/>
    <property type="project" value="UniProtKB-UniRule"/>
</dbReference>
<evidence type="ECO:0000256" key="6">
    <source>
        <dbReference type="SAM" id="MobiDB-lite"/>
    </source>
</evidence>
<keyword evidence="2 5" id="KW-0396">Initiation factor</keyword>
<dbReference type="GO" id="GO:0002191">
    <property type="term" value="P:cap-dependent translational initiation"/>
    <property type="evidence" value="ECO:0007669"/>
    <property type="project" value="UniProtKB-UniRule"/>
</dbReference>
<evidence type="ECO:0000313" key="8">
    <source>
        <dbReference type="Proteomes" id="UP000887567"/>
    </source>
</evidence>
<dbReference type="PANTHER" id="PTHR12399">
    <property type="entry name" value="EUKARYOTIC TRANSLATION INITIATION FACTOR 3 SUBUNIT 7"/>
    <property type="match status" value="1"/>
</dbReference>
<organism evidence="7 8">
    <name type="scientific">Exaiptasia diaphana</name>
    <name type="common">Tropical sea anemone</name>
    <name type="synonym">Aiptasia pulchella</name>
    <dbReference type="NCBI Taxonomy" id="2652724"/>
    <lineage>
        <taxon>Eukaryota</taxon>
        <taxon>Metazoa</taxon>
        <taxon>Cnidaria</taxon>
        <taxon>Anthozoa</taxon>
        <taxon>Hexacorallia</taxon>
        <taxon>Actiniaria</taxon>
        <taxon>Aiptasiidae</taxon>
        <taxon>Exaiptasia</taxon>
    </lineage>
</organism>
<dbReference type="PIRSF" id="PIRSF016281">
    <property type="entry name" value="EIF-3_zeta"/>
    <property type="match status" value="1"/>
</dbReference>
<feature type="region of interest" description="RNA gate" evidence="5">
    <location>
        <begin position="296"/>
        <end position="310"/>
    </location>
</feature>
<dbReference type="AlphaFoldDB" id="A0A913XHR9"/>
<protein>
    <recommendedName>
        <fullName evidence="5">Eukaryotic translation initiation factor 3 subunit D</fullName>
        <shortName evidence="5">eIF3d</shortName>
    </recommendedName>
    <alternativeName>
        <fullName evidence="5">Eukaryotic translation initiation factor 3 subunit 7</fullName>
    </alternativeName>
</protein>
<evidence type="ECO:0000256" key="2">
    <source>
        <dbReference type="ARBA" id="ARBA00022540"/>
    </source>
</evidence>
<evidence type="ECO:0000256" key="5">
    <source>
        <dbReference type="HAMAP-Rule" id="MF_03003"/>
    </source>
</evidence>
<proteinExistence type="inferred from homology"/>
<keyword evidence="3" id="KW-0694">RNA-binding</keyword>
<feature type="region of interest" description="Disordered" evidence="6">
    <location>
        <begin position="108"/>
        <end position="136"/>
    </location>
</feature>
<dbReference type="OrthoDB" id="16538at2759"/>
<evidence type="ECO:0000256" key="3">
    <source>
        <dbReference type="ARBA" id="ARBA00022884"/>
    </source>
</evidence>
<reference evidence="7" key="1">
    <citation type="submission" date="2022-11" db="UniProtKB">
        <authorList>
            <consortium name="EnsemblMetazoa"/>
        </authorList>
    </citation>
    <scope>IDENTIFICATION</scope>
</reference>
<dbReference type="Pfam" id="PF05091">
    <property type="entry name" value="eIF-3_zeta"/>
    <property type="match status" value="1"/>
</dbReference>
<evidence type="ECO:0000256" key="4">
    <source>
        <dbReference type="ARBA" id="ARBA00022917"/>
    </source>
</evidence>
<comment type="subunit">
    <text evidence="5">Component of the eukaryotic translation initiation factor 3 (eIF-3) complex.</text>
</comment>
<dbReference type="HAMAP" id="MF_03003">
    <property type="entry name" value="eIF3d"/>
    <property type="match status" value="1"/>
</dbReference>
<accession>A0A913XHR9</accession>
<comment type="similarity">
    <text evidence="5">Belongs to the eIF-3 subunit D family.</text>
</comment>
<dbReference type="InterPro" id="IPR007783">
    <property type="entry name" value="eIF3d"/>
</dbReference>
<dbReference type="GO" id="GO:0033290">
    <property type="term" value="C:eukaryotic 48S preinitiation complex"/>
    <property type="evidence" value="ECO:0007669"/>
    <property type="project" value="UniProtKB-UniRule"/>
</dbReference>
<keyword evidence="1 5" id="KW-0963">Cytoplasm</keyword>
<feature type="region of interest" description="Disordered" evidence="6">
    <location>
        <begin position="530"/>
        <end position="556"/>
    </location>
</feature>
<sequence length="556" mass="63606">MEGKAHFVSPEIQDNPDGWGPCSVPTAFKDIPYQPFSKGDRIGKVSDWTGNIYQDRRYANKYQSQFGAGNQTFSYYHEEDETSFQLVDTSRPQRPAYLKNRNRVNMRGRNRDQRGGRYGNQRFDNNQSGGMQNLMRGRDNRNKFQRRMQRNYGGGRWGDRKQGGLHKRVSSVAVREEWKILEDGELDFPRLTKLSLPNVGEPEDLYVCGNLQYYDKTMDRITTKNELPLVGVDRIFHKVTTTDDPIISKLLSQGNVFATDTIMATLMTCTRSVYSWDIVVQRVGSKLFFDKRDDSEFDLLSVCETANDLNIDEGSGINTPTNLSLEATFINQNFSQQTLKKKIMSFDKTNPFVTEEDKERVASVAYRYRKWDLGDGNAVIVRCEHDAVMHGPKGEEALINIKTLNEWDSKIVGVDWRQKLDSQRGAVLATELKNNSCKLAKWTVSSILAGSDYLKLGYVSRVNFLDSSKHVVLGTQQFRPKEFSTQIALNMDNAWGIFRCIVDICLKLPEGKYIIVKDPQKGIVRIYDIPNSTFESSDEDGDDEDEEDDEDEKDDD</sequence>
<comment type="subcellular location">
    <subcellularLocation>
        <location evidence="5">Cytoplasm</location>
    </subcellularLocation>
</comment>
<keyword evidence="8" id="KW-1185">Reference proteome</keyword>
<name>A0A913XHR9_EXADI</name>
<dbReference type="GeneID" id="110242929"/>
<keyword evidence="4 5" id="KW-0648">Protein biosynthesis</keyword>
<comment type="function">
    <text evidence="5">mRNA cap-binding component of the eukaryotic translation initiation factor 3 (eIF-3) complex, which is involved in protein synthesis of a specialized repertoire of mRNAs and, together with other initiation factors, stimulates binding of mRNA and methionyl-tRNAi to the 40S ribosome. The eIF-3 complex specifically targets and initiates translation of a subset of mRNAs involved in cell proliferation. In the eIF-3 complex, eif3d specifically recognizes and binds the 7-methylguanosine cap of a subset of mRNAs.</text>
</comment>
<evidence type="ECO:0000256" key="1">
    <source>
        <dbReference type="ARBA" id="ARBA00022490"/>
    </source>
</evidence>
<dbReference type="KEGG" id="epa:110242929"/>
<feature type="compositionally biased region" description="Polar residues" evidence="6">
    <location>
        <begin position="122"/>
        <end position="131"/>
    </location>
</feature>
<dbReference type="GO" id="GO:0005852">
    <property type="term" value="C:eukaryotic translation initiation factor 3 complex"/>
    <property type="evidence" value="ECO:0007669"/>
    <property type="project" value="UniProtKB-UniRule"/>
</dbReference>
<dbReference type="GO" id="GO:0003743">
    <property type="term" value="F:translation initiation factor activity"/>
    <property type="evidence" value="ECO:0007669"/>
    <property type="project" value="UniProtKB-UniRule"/>
</dbReference>
<dbReference type="GO" id="GO:0098808">
    <property type="term" value="F:mRNA cap binding"/>
    <property type="evidence" value="ECO:0007669"/>
    <property type="project" value="UniProtKB-UniRule"/>
</dbReference>
<dbReference type="RefSeq" id="XP_020904637.1">
    <property type="nucleotide sequence ID" value="XM_021048978.1"/>
</dbReference>